<protein>
    <recommendedName>
        <fullName evidence="7">ATP-dependent RNA helicase</fullName>
        <ecNumber evidence="7">3.6.4.13</ecNumber>
    </recommendedName>
</protein>
<dbReference type="InterPro" id="IPR014001">
    <property type="entry name" value="Helicase_ATP-bd"/>
</dbReference>
<dbReference type="EC" id="3.6.4.13" evidence="7"/>
<dbReference type="PROSITE" id="PS51195">
    <property type="entry name" value="Q_MOTIF"/>
    <property type="match status" value="1"/>
</dbReference>
<dbReference type="InterPro" id="IPR025313">
    <property type="entry name" value="SPB4-like_CTE"/>
</dbReference>
<feature type="compositionally biased region" description="Basic and acidic residues" evidence="8">
    <location>
        <begin position="810"/>
        <end position="819"/>
    </location>
</feature>
<sequence>MKDFNQKHKKFNKKNGNQSQQQMKKKGLKKHQKHRYHDVEKLQDRIRKETPASGEYLYDYKLEKAEEDRAKLQPEEFRKKYKINFSDLPISYNTIFGLEKRKFIKMTEIQRCTIPHILAGRDVLAASKTGSGKTLSYLVPLVERLYVQKWNPLDGLGAIIILPTRELATQVFEVFNSFTQNHDLSVGLIIGGKNVKYEKEHMKGMNVLICTPGRLLQHMDETPDFDCTNLQMLVIDEADLILDLGFKEHLNAILLNLPKSRQTILFSATLSKSIHELSKLSLKNAEHIFLHEVRSTQDQDSQNVINTSIKDIYEAPIKLTQYYMEINIEDKLNMLFSFLRSHKKNKVLVFLSTCKQVRFVYEAFRRLKLGPPVFELHGRQKQAKRLAIFFTFAEKKFGVLFTTNLAARGLDFPGVEWIVQVDCPDDVVTYVHRVGRTARFKNDGNSLLMVLPSEIKMIDKLKEKKMNIQKLKANPEHQLSITNSLQSYLVESVDLKYLAQRAFISYVRSIHFAADKEVFNVNSLDLNGLSESLGLIQTPVINIKGLKNEESDDDSDGEESNSSDGEKEDEVIVKKQDRLAKLKEKIKKMKEEKARKKLGLPPVENNEQDDDDNNKEEQEIKQKKEKKQKQNKQNEEMEIEENTTKASDKKDKKKKKASIEISEEKQAQVDDSNQADENNNGKKAFSVKHEKLVKRKNQDVLSENYQKLRNEKQNNDEDDFLVPKKKGQHEDLDESNYKINTLKVSKNKLKKIHEDGYFGGKNITYFTDDGKQLTKDDLKMMEYKQNEKKALEEEEDLVRKHALKLELNRQIDKDRENARRKEKKEKRKMLKYEQNEQLIQRNQAILAGDSQDEEEYDDDFEGEQIEEEEIQSDYSQQKQDNIDSESESEEQVIQKQKKIKKQKKHK</sequence>
<feature type="compositionally biased region" description="Acidic residues" evidence="8">
    <location>
        <begin position="550"/>
        <end position="569"/>
    </location>
</feature>
<evidence type="ECO:0000259" key="11">
    <source>
        <dbReference type="PROSITE" id="PS51195"/>
    </source>
</evidence>
<feature type="compositionally biased region" description="Basic residues" evidence="8">
    <location>
        <begin position="895"/>
        <end position="906"/>
    </location>
</feature>
<name>I7M8Z5_TETTS</name>
<dbReference type="SMART" id="SM00490">
    <property type="entry name" value="HELICc"/>
    <property type="match status" value="1"/>
</dbReference>
<dbReference type="Pfam" id="PF00270">
    <property type="entry name" value="DEAD"/>
    <property type="match status" value="1"/>
</dbReference>
<dbReference type="GeneID" id="7837694"/>
<evidence type="ECO:0000256" key="4">
    <source>
        <dbReference type="ARBA" id="ARBA00022840"/>
    </source>
</evidence>
<dbReference type="InterPro" id="IPR027417">
    <property type="entry name" value="P-loop_NTPase"/>
</dbReference>
<keyword evidence="1 7" id="KW-0547">Nucleotide-binding</keyword>
<feature type="compositionally biased region" description="Basic residues" evidence="8">
    <location>
        <begin position="820"/>
        <end position="829"/>
    </location>
</feature>
<keyword evidence="5 7" id="KW-0694">RNA-binding</keyword>
<feature type="compositionally biased region" description="Polar residues" evidence="8">
    <location>
        <begin position="669"/>
        <end position="678"/>
    </location>
</feature>
<evidence type="ECO:0000259" key="10">
    <source>
        <dbReference type="PROSITE" id="PS51194"/>
    </source>
</evidence>
<dbReference type="CDD" id="cd17941">
    <property type="entry name" value="DEADc_DDX10"/>
    <property type="match status" value="1"/>
</dbReference>
<feature type="domain" description="DEAD-box RNA helicase Q" evidence="11">
    <location>
        <begin position="83"/>
        <end position="111"/>
    </location>
</feature>
<evidence type="ECO:0000256" key="6">
    <source>
        <dbReference type="PROSITE-ProRule" id="PRU00552"/>
    </source>
</evidence>
<dbReference type="SMART" id="SM01178">
    <property type="entry name" value="DUF4217"/>
    <property type="match status" value="1"/>
</dbReference>
<dbReference type="OrthoDB" id="10259640at2759"/>
<dbReference type="SUPFAM" id="SSF52540">
    <property type="entry name" value="P-loop containing nucleoside triphosphate hydrolases"/>
    <property type="match status" value="1"/>
</dbReference>
<dbReference type="AlphaFoldDB" id="I7M8Z5"/>
<comment type="function">
    <text evidence="7">RNA helicase.</text>
</comment>
<dbReference type="Pfam" id="PF00271">
    <property type="entry name" value="Helicase_C"/>
    <property type="match status" value="1"/>
</dbReference>
<dbReference type="EMBL" id="GG662621">
    <property type="protein sequence ID" value="EAS00345.3"/>
    <property type="molecule type" value="Genomic_DNA"/>
</dbReference>
<evidence type="ECO:0000313" key="12">
    <source>
        <dbReference type="EMBL" id="EAS00345.3"/>
    </source>
</evidence>
<dbReference type="PANTHER" id="PTHR24031">
    <property type="entry name" value="RNA HELICASE"/>
    <property type="match status" value="1"/>
</dbReference>
<comment type="domain">
    <text evidence="7">The Q motif is unique to and characteristic of the DEAD box family of RNA helicases and controls ATP binding and hydrolysis.</text>
</comment>
<evidence type="ECO:0000256" key="7">
    <source>
        <dbReference type="RuleBase" id="RU365068"/>
    </source>
</evidence>
<evidence type="ECO:0000256" key="3">
    <source>
        <dbReference type="ARBA" id="ARBA00022806"/>
    </source>
</evidence>
<evidence type="ECO:0000313" key="13">
    <source>
        <dbReference type="Proteomes" id="UP000009168"/>
    </source>
</evidence>
<dbReference type="GO" id="GO:0016787">
    <property type="term" value="F:hydrolase activity"/>
    <property type="evidence" value="ECO:0007669"/>
    <property type="project" value="UniProtKB-KW"/>
</dbReference>
<dbReference type="Proteomes" id="UP000009168">
    <property type="component" value="Unassembled WGS sequence"/>
</dbReference>
<feature type="compositionally biased region" description="Basic residues" evidence="8">
    <location>
        <begin position="23"/>
        <end position="36"/>
    </location>
</feature>
<proteinExistence type="inferred from homology"/>
<feature type="region of interest" description="Disordered" evidence="8">
    <location>
        <begin position="593"/>
        <end position="732"/>
    </location>
</feature>
<dbReference type="SMART" id="SM00487">
    <property type="entry name" value="DEXDc"/>
    <property type="match status" value="1"/>
</dbReference>
<comment type="similarity">
    <text evidence="7">Belongs to the DEAD box helicase family.</text>
</comment>
<evidence type="ECO:0000259" key="9">
    <source>
        <dbReference type="PROSITE" id="PS51192"/>
    </source>
</evidence>
<accession>I7M8Z5</accession>
<feature type="compositionally biased region" description="Acidic residues" evidence="8">
    <location>
        <begin position="850"/>
        <end position="871"/>
    </location>
</feature>
<keyword evidence="2 7" id="KW-0378">Hydrolase</keyword>
<dbReference type="InterPro" id="IPR011545">
    <property type="entry name" value="DEAD/DEAH_box_helicase_dom"/>
</dbReference>
<dbReference type="InterPro" id="IPR014014">
    <property type="entry name" value="RNA_helicase_DEAD_Q_motif"/>
</dbReference>
<dbReference type="GO" id="GO:0003724">
    <property type="term" value="F:RNA helicase activity"/>
    <property type="evidence" value="ECO:0007669"/>
    <property type="project" value="UniProtKB-EC"/>
</dbReference>
<dbReference type="KEGG" id="tet:TTHERM_00219180"/>
<dbReference type="RefSeq" id="XP_001020590.3">
    <property type="nucleotide sequence ID" value="XM_001020590.3"/>
</dbReference>
<dbReference type="GO" id="GO:0003723">
    <property type="term" value="F:RNA binding"/>
    <property type="evidence" value="ECO:0007669"/>
    <property type="project" value="UniProtKB-UniRule"/>
</dbReference>
<feature type="region of interest" description="Disordered" evidence="8">
    <location>
        <begin position="546"/>
        <end position="574"/>
    </location>
</feature>
<evidence type="ECO:0000256" key="2">
    <source>
        <dbReference type="ARBA" id="ARBA00022801"/>
    </source>
</evidence>
<dbReference type="FunCoup" id="I7M8Z5">
    <property type="interactions" value="4"/>
</dbReference>
<dbReference type="STRING" id="312017.I7M8Z5"/>
<comment type="catalytic activity">
    <reaction evidence="7">
        <text>ATP + H2O = ADP + phosphate + H(+)</text>
        <dbReference type="Rhea" id="RHEA:13065"/>
        <dbReference type="ChEBI" id="CHEBI:15377"/>
        <dbReference type="ChEBI" id="CHEBI:15378"/>
        <dbReference type="ChEBI" id="CHEBI:30616"/>
        <dbReference type="ChEBI" id="CHEBI:43474"/>
        <dbReference type="ChEBI" id="CHEBI:456216"/>
        <dbReference type="EC" id="3.6.4.13"/>
    </reaction>
</comment>
<dbReference type="InterPro" id="IPR001650">
    <property type="entry name" value="Helicase_C-like"/>
</dbReference>
<dbReference type="Pfam" id="PF13959">
    <property type="entry name" value="CTE_SPB4"/>
    <property type="match status" value="1"/>
</dbReference>
<evidence type="ECO:0000256" key="8">
    <source>
        <dbReference type="SAM" id="MobiDB-lite"/>
    </source>
</evidence>
<feature type="compositionally biased region" description="Basic and acidic residues" evidence="8">
    <location>
        <begin position="706"/>
        <end position="715"/>
    </location>
</feature>
<reference evidence="13" key="1">
    <citation type="journal article" date="2006" name="PLoS Biol.">
        <title>Macronuclear genome sequence of the ciliate Tetrahymena thermophila, a model eukaryote.</title>
        <authorList>
            <person name="Eisen J.A."/>
            <person name="Coyne R.S."/>
            <person name="Wu M."/>
            <person name="Wu D."/>
            <person name="Thiagarajan M."/>
            <person name="Wortman J.R."/>
            <person name="Badger J.H."/>
            <person name="Ren Q."/>
            <person name="Amedeo P."/>
            <person name="Jones K.M."/>
            <person name="Tallon L.J."/>
            <person name="Delcher A.L."/>
            <person name="Salzberg S.L."/>
            <person name="Silva J.C."/>
            <person name="Haas B.J."/>
            <person name="Majoros W.H."/>
            <person name="Farzad M."/>
            <person name="Carlton J.M."/>
            <person name="Smith R.K. Jr."/>
            <person name="Garg J."/>
            <person name="Pearlman R.E."/>
            <person name="Karrer K.M."/>
            <person name="Sun L."/>
            <person name="Manning G."/>
            <person name="Elde N.C."/>
            <person name="Turkewitz A.P."/>
            <person name="Asai D.J."/>
            <person name="Wilkes D.E."/>
            <person name="Wang Y."/>
            <person name="Cai H."/>
            <person name="Collins K."/>
            <person name="Stewart B.A."/>
            <person name="Lee S.R."/>
            <person name="Wilamowska K."/>
            <person name="Weinberg Z."/>
            <person name="Ruzzo W.L."/>
            <person name="Wloga D."/>
            <person name="Gaertig J."/>
            <person name="Frankel J."/>
            <person name="Tsao C.-C."/>
            <person name="Gorovsky M.A."/>
            <person name="Keeling P.J."/>
            <person name="Waller R.F."/>
            <person name="Patron N.J."/>
            <person name="Cherry J.M."/>
            <person name="Stover N.A."/>
            <person name="Krieger C.J."/>
            <person name="del Toro C."/>
            <person name="Ryder H.F."/>
            <person name="Williamson S.C."/>
            <person name="Barbeau R.A."/>
            <person name="Hamilton E.P."/>
            <person name="Orias E."/>
        </authorList>
    </citation>
    <scope>NUCLEOTIDE SEQUENCE [LARGE SCALE GENOMIC DNA]</scope>
    <source>
        <strain evidence="13">SB210</strain>
    </source>
</reference>
<dbReference type="CDD" id="cd18787">
    <property type="entry name" value="SF2_C_DEAD"/>
    <property type="match status" value="1"/>
</dbReference>
<feature type="domain" description="Helicase ATP-binding" evidence="9">
    <location>
        <begin position="114"/>
        <end position="288"/>
    </location>
</feature>
<keyword evidence="3 7" id="KW-0347">Helicase</keyword>
<dbReference type="Gene3D" id="3.40.50.300">
    <property type="entry name" value="P-loop containing nucleotide triphosphate hydrolases"/>
    <property type="match status" value="2"/>
</dbReference>
<dbReference type="GO" id="GO:0005524">
    <property type="term" value="F:ATP binding"/>
    <property type="evidence" value="ECO:0007669"/>
    <property type="project" value="UniProtKB-UniRule"/>
</dbReference>
<dbReference type="InParanoid" id="I7M8Z5"/>
<dbReference type="PROSITE" id="PS51192">
    <property type="entry name" value="HELICASE_ATP_BIND_1"/>
    <property type="match status" value="1"/>
</dbReference>
<feature type="region of interest" description="Disordered" evidence="8">
    <location>
        <begin position="1"/>
        <end position="45"/>
    </location>
</feature>
<dbReference type="eggNOG" id="KOG0343">
    <property type="taxonomic scope" value="Eukaryota"/>
</dbReference>
<keyword evidence="13" id="KW-1185">Reference proteome</keyword>
<evidence type="ECO:0000256" key="1">
    <source>
        <dbReference type="ARBA" id="ARBA00022741"/>
    </source>
</evidence>
<gene>
    <name evidence="12" type="ORF">TTHERM_00219180</name>
</gene>
<feature type="domain" description="Helicase C-terminal" evidence="10">
    <location>
        <begin position="318"/>
        <end position="482"/>
    </location>
</feature>
<keyword evidence="4 7" id="KW-0067">ATP-binding</keyword>
<feature type="short sequence motif" description="Q motif" evidence="6">
    <location>
        <begin position="83"/>
        <end position="111"/>
    </location>
</feature>
<organism evidence="12 13">
    <name type="scientific">Tetrahymena thermophila (strain SB210)</name>
    <dbReference type="NCBI Taxonomy" id="312017"/>
    <lineage>
        <taxon>Eukaryota</taxon>
        <taxon>Sar</taxon>
        <taxon>Alveolata</taxon>
        <taxon>Ciliophora</taxon>
        <taxon>Intramacronucleata</taxon>
        <taxon>Oligohymenophorea</taxon>
        <taxon>Hymenostomatida</taxon>
        <taxon>Tetrahymenina</taxon>
        <taxon>Tetrahymenidae</taxon>
        <taxon>Tetrahymena</taxon>
    </lineage>
</organism>
<feature type="region of interest" description="Disordered" evidence="8">
    <location>
        <begin position="810"/>
        <end position="906"/>
    </location>
</feature>
<dbReference type="PROSITE" id="PS51194">
    <property type="entry name" value="HELICASE_CTER"/>
    <property type="match status" value="1"/>
</dbReference>
<evidence type="ECO:0000256" key="5">
    <source>
        <dbReference type="ARBA" id="ARBA00022884"/>
    </source>
</evidence>